<sequence length="134" mass="14562">MAVMTNPDFVNSITSVQDKGMEQAWIKRALETFPNAESLRHIQGPWDREIPHIGDDELIPASQTQSGASSATSSSDASIVVSGSHSQSHRHKRHKSRHQGRTKTRSASRSADSPSRPSSSGSSAPRKIQTPFDS</sequence>
<evidence type="ECO:0000256" key="1">
    <source>
        <dbReference type="SAM" id="MobiDB-lite"/>
    </source>
</evidence>
<organism evidence="2 3">
    <name type="scientific">Fusarium napiforme</name>
    <dbReference type="NCBI Taxonomy" id="42672"/>
    <lineage>
        <taxon>Eukaryota</taxon>
        <taxon>Fungi</taxon>
        <taxon>Dikarya</taxon>
        <taxon>Ascomycota</taxon>
        <taxon>Pezizomycotina</taxon>
        <taxon>Sordariomycetes</taxon>
        <taxon>Hypocreomycetidae</taxon>
        <taxon>Hypocreales</taxon>
        <taxon>Nectriaceae</taxon>
        <taxon>Fusarium</taxon>
        <taxon>Fusarium fujikuroi species complex</taxon>
    </lineage>
</organism>
<feature type="region of interest" description="Disordered" evidence="1">
    <location>
        <begin position="42"/>
        <end position="134"/>
    </location>
</feature>
<dbReference type="Proteomes" id="UP000574317">
    <property type="component" value="Unassembled WGS sequence"/>
</dbReference>
<evidence type="ECO:0000313" key="3">
    <source>
        <dbReference type="Proteomes" id="UP000574317"/>
    </source>
</evidence>
<keyword evidence="3" id="KW-1185">Reference proteome</keyword>
<feature type="compositionally biased region" description="Low complexity" evidence="1">
    <location>
        <begin position="61"/>
        <end position="86"/>
    </location>
</feature>
<protein>
    <submittedName>
        <fullName evidence="2">Uncharacterized protein</fullName>
    </submittedName>
</protein>
<feature type="compositionally biased region" description="Low complexity" evidence="1">
    <location>
        <begin position="107"/>
        <end position="126"/>
    </location>
</feature>
<name>A0A8H5MX75_9HYPO</name>
<dbReference type="EMBL" id="JAAOAO010000387">
    <property type="protein sequence ID" value="KAF5544177.1"/>
    <property type="molecule type" value="Genomic_DNA"/>
</dbReference>
<evidence type="ECO:0000313" key="2">
    <source>
        <dbReference type="EMBL" id="KAF5544177.1"/>
    </source>
</evidence>
<feature type="compositionally biased region" description="Basic and acidic residues" evidence="1">
    <location>
        <begin position="46"/>
        <end position="55"/>
    </location>
</feature>
<feature type="compositionally biased region" description="Basic residues" evidence="1">
    <location>
        <begin position="87"/>
        <end position="106"/>
    </location>
</feature>
<accession>A0A8H5MX75</accession>
<dbReference type="AlphaFoldDB" id="A0A8H5MX75"/>
<reference evidence="2 3" key="1">
    <citation type="submission" date="2020-05" db="EMBL/GenBank/DDBJ databases">
        <title>Identification and distribution of gene clusters putatively required for synthesis of sphingolipid metabolism inhibitors in phylogenetically diverse species of the filamentous fungus Fusarium.</title>
        <authorList>
            <person name="Kim H.-S."/>
            <person name="Busman M."/>
            <person name="Brown D.W."/>
            <person name="Divon H."/>
            <person name="Uhlig S."/>
            <person name="Proctor R.H."/>
        </authorList>
    </citation>
    <scope>NUCLEOTIDE SEQUENCE [LARGE SCALE GENOMIC DNA]</scope>
    <source>
        <strain evidence="2 3">NRRL 25196</strain>
    </source>
</reference>
<proteinExistence type="predicted"/>
<gene>
    <name evidence="2" type="ORF">FNAPI_9487</name>
</gene>
<comment type="caution">
    <text evidence="2">The sequence shown here is derived from an EMBL/GenBank/DDBJ whole genome shotgun (WGS) entry which is preliminary data.</text>
</comment>